<accession>A0A5M3MGR6</accession>
<dbReference type="KEGG" id="cput:CONPUDRAFT_30544"/>
<gene>
    <name evidence="1" type="ORF">CONPUDRAFT_30544</name>
</gene>
<dbReference type="OMA" id="KANSHYS"/>
<dbReference type="Proteomes" id="UP000053558">
    <property type="component" value="Unassembled WGS sequence"/>
</dbReference>
<evidence type="ECO:0000313" key="2">
    <source>
        <dbReference type="Proteomes" id="UP000053558"/>
    </source>
</evidence>
<organism evidence="1 2">
    <name type="scientific">Coniophora puteana (strain RWD-64-598)</name>
    <name type="common">Brown rot fungus</name>
    <dbReference type="NCBI Taxonomy" id="741705"/>
    <lineage>
        <taxon>Eukaryota</taxon>
        <taxon>Fungi</taxon>
        <taxon>Dikarya</taxon>
        <taxon>Basidiomycota</taxon>
        <taxon>Agaricomycotina</taxon>
        <taxon>Agaricomycetes</taxon>
        <taxon>Agaricomycetidae</taxon>
        <taxon>Boletales</taxon>
        <taxon>Coniophorineae</taxon>
        <taxon>Coniophoraceae</taxon>
        <taxon>Coniophora</taxon>
    </lineage>
</organism>
<evidence type="ECO:0000313" key="1">
    <source>
        <dbReference type="EMBL" id="EIW77811.1"/>
    </source>
</evidence>
<name>A0A5M3MGR6_CONPW</name>
<protein>
    <submittedName>
        <fullName evidence="1">Uncharacterized protein</fullName>
    </submittedName>
</protein>
<proteinExistence type="predicted"/>
<dbReference type="EMBL" id="JH711583">
    <property type="protein sequence ID" value="EIW77811.1"/>
    <property type="molecule type" value="Genomic_DNA"/>
</dbReference>
<comment type="caution">
    <text evidence="1">The sequence shown here is derived from an EMBL/GenBank/DDBJ whole genome shotgun (WGS) entry which is preliminary data.</text>
</comment>
<dbReference type="GeneID" id="19206680"/>
<dbReference type="OrthoDB" id="3341102at2759"/>
<keyword evidence="2" id="KW-1185">Reference proteome</keyword>
<feature type="non-terminal residue" evidence="1">
    <location>
        <position position="98"/>
    </location>
</feature>
<dbReference type="AlphaFoldDB" id="A0A5M3MGR6"/>
<dbReference type="RefSeq" id="XP_007771732.1">
    <property type="nucleotide sequence ID" value="XM_007773542.2"/>
</dbReference>
<sequence length="98" mass="10814">FDQTQVVMANTSTTMFEIKGSKQVAVVGKEEKCAFTTVVGVSASGELLPTQFIFKGQTARALSSLMAPGQAEAFCLGFIYSLNKENYWSNFDTMEEYF</sequence>
<feature type="non-terminal residue" evidence="1">
    <location>
        <position position="1"/>
    </location>
</feature>
<reference evidence="2" key="1">
    <citation type="journal article" date="2012" name="Science">
        <title>The Paleozoic origin of enzymatic lignin decomposition reconstructed from 31 fungal genomes.</title>
        <authorList>
            <person name="Floudas D."/>
            <person name="Binder M."/>
            <person name="Riley R."/>
            <person name="Barry K."/>
            <person name="Blanchette R.A."/>
            <person name="Henrissat B."/>
            <person name="Martinez A.T."/>
            <person name="Otillar R."/>
            <person name="Spatafora J.W."/>
            <person name="Yadav J.S."/>
            <person name="Aerts A."/>
            <person name="Benoit I."/>
            <person name="Boyd A."/>
            <person name="Carlson A."/>
            <person name="Copeland A."/>
            <person name="Coutinho P.M."/>
            <person name="de Vries R.P."/>
            <person name="Ferreira P."/>
            <person name="Findley K."/>
            <person name="Foster B."/>
            <person name="Gaskell J."/>
            <person name="Glotzer D."/>
            <person name="Gorecki P."/>
            <person name="Heitman J."/>
            <person name="Hesse C."/>
            <person name="Hori C."/>
            <person name="Igarashi K."/>
            <person name="Jurgens J.A."/>
            <person name="Kallen N."/>
            <person name="Kersten P."/>
            <person name="Kohler A."/>
            <person name="Kuees U."/>
            <person name="Kumar T.K.A."/>
            <person name="Kuo A."/>
            <person name="LaButti K."/>
            <person name="Larrondo L.F."/>
            <person name="Lindquist E."/>
            <person name="Ling A."/>
            <person name="Lombard V."/>
            <person name="Lucas S."/>
            <person name="Lundell T."/>
            <person name="Martin R."/>
            <person name="McLaughlin D.J."/>
            <person name="Morgenstern I."/>
            <person name="Morin E."/>
            <person name="Murat C."/>
            <person name="Nagy L.G."/>
            <person name="Nolan M."/>
            <person name="Ohm R.A."/>
            <person name="Patyshakuliyeva A."/>
            <person name="Rokas A."/>
            <person name="Ruiz-Duenas F.J."/>
            <person name="Sabat G."/>
            <person name="Salamov A."/>
            <person name="Samejima M."/>
            <person name="Schmutz J."/>
            <person name="Slot J.C."/>
            <person name="St John F."/>
            <person name="Stenlid J."/>
            <person name="Sun H."/>
            <person name="Sun S."/>
            <person name="Syed K."/>
            <person name="Tsang A."/>
            <person name="Wiebenga A."/>
            <person name="Young D."/>
            <person name="Pisabarro A."/>
            <person name="Eastwood D.C."/>
            <person name="Martin F."/>
            <person name="Cullen D."/>
            <person name="Grigoriev I.V."/>
            <person name="Hibbett D.S."/>
        </authorList>
    </citation>
    <scope>NUCLEOTIDE SEQUENCE [LARGE SCALE GENOMIC DNA]</scope>
    <source>
        <strain evidence="2">RWD-64-598 SS2</strain>
    </source>
</reference>